<proteinExistence type="predicted"/>
<dbReference type="InterPro" id="IPR043502">
    <property type="entry name" value="DNA/RNA_pol_sf"/>
</dbReference>
<dbReference type="Pfam" id="PF00078">
    <property type="entry name" value="RVT_1"/>
    <property type="match status" value="1"/>
</dbReference>
<name>A0ABD3I304_9MARC</name>
<dbReference type="PROSITE" id="PS50878">
    <property type="entry name" value="RT_POL"/>
    <property type="match status" value="1"/>
</dbReference>
<keyword evidence="3" id="KW-1185">Reference proteome</keyword>
<organism evidence="2 3">
    <name type="scientific">Riccia sorocarpa</name>
    <dbReference type="NCBI Taxonomy" id="122646"/>
    <lineage>
        <taxon>Eukaryota</taxon>
        <taxon>Viridiplantae</taxon>
        <taxon>Streptophyta</taxon>
        <taxon>Embryophyta</taxon>
        <taxon>Marchantiophyta</taxon>
        <taxon>Marchantiopsida</taxon>
        <taxon>Marchantiidae</taxon>
        <taxon>Marchantiales</taxon>
        <taxon>Ricciaceae</taxon>
        <taxon>Riccia</taxon>
    </lineage>
</organism>
<dbReference type="Proteomes" id="UP001633002">
    <property type="component" value="Unassembled WGS sequence"/>
</dbReference>
<feature type="domain" description="Reverse transcriptase" evidence="1">
    <location>
        <begin position="1"/>
        <end position="190"/>
    </location>
</feature>
<sequence>MDNVITLKICQDLTNSTGQPVIFCELDFEKAFDWVQHEYLWETLAAMKFDQKFINLVHMLVAGGKANVQVDGKLTETLNLQRGVRQGCPVSPLLFALCTQPLTCMLRESQRQGQLKGVIIPKGRPLLHKLFADDSGICISATEENFQALKTVIGRFEAISGAKLNISTNKTSLIGWDRMTKRKEMEGLELKPFKEVSDTLKMKYVSRLMSGERTEWAEMSRYLIHKEMTARAKGAEYRWWTVEEGLLLLPSVPSPKNTTVRHMINAWKKFRKFLFLQEEEWNFPSSLTLSQFCTLIRLYSRSSSINDRVLLPIMKKLGFSVLVHLQDCSGAWKNFRRELRHREIRLTEVQEREITNLHVLLRKTRTEVSMLQHSDSWRWESSEQSWKGWNRSTQFWAKLLPRKEEAEDLTPKWNMQEAQITWKQRWKAVWGSSGSYQSKIWIWRVLKNGFFTSERAERIGVSDEPCHRCDEESETTDHLFWGCRKVVPGWLQLRIRATESNVNFRIPATLIGTIDEAVTGRRKGHALLHIVSSYLQKIWRDRNQKVHENKDEQTPLAEILKMARYEVEGLLQGSGTETHRSAVEDEWQEVTKLLGSITEQSARHPRRTDHHSQPQFVPETLRAVGEGALTERVDRNQEAWSLARLTLDPPSEVIGSN</sequence>
<gene>
    <name evidence="2" type="ORF">R1sor_012034</name>
</gene>
<dbReference type="PANTHER" id="PTHR31635:SF196">
    <property type="entry name" value="REVERSE TRANSCRIPTASE DOMAIN-CONTAINING PROTEIN-RELATED"/>
    <property type="match status" value="1"/>
</dbReference>
<dbReference type="EMBL" id="JBJQOH010000002">
    <property type="protein sequence ID" value="KAL3697958.1"/>
    <property type="molecule type" value="Genomic_DNA"/>
</dbReference>
<dbReference type="InterPro" id="IPR000477">
    <property type="entry name" value="RT_dom"/>
</dbReference>
<dbReference type="SUPFAM" id="SSF56672">
    <property type="entry name" value="DNA/RNA polymerases"/>
    <property type="match status" value="1"/>
</dbReference>
<accession>A0ABD3I304</accession>
<protein>
    <recommendedName>
        <fullName evidence="1">Reverse transcriptase domain-containing protein</fullName>
    </recommendedName>
</protein>
<evidence type="ECO:0000313" key="2">
    <source>
        <dbReference type="EMBL" id="KAL3697958.1"/>
    </source>
</evidence>
<dbReference type="Pfam" id="PF13966">
    <property type="entry name" value="zf-RVT"/>
    <property type="match status" value="1"/>
</dbReference>
<evidence type="ECO:0000259" key="1">
    <source>
        <dbReference type="PROSITE" id="PS50878"/>
    </source>
</evidence>
<dbReference type="InterPro" id="IPR026960">
    <property type="entry name" value="RVT-Znf"/>
</dbReference>
<reference evidence="2 3" key="1">
    <citation type="submission" date="2024-09" db="EMBL/GenBank/DDBJ databases">
        <title>Chromosome-scale assembly of Riccia sorocarpa.</title>
        <authorList>
            <person name="Paukszto L."/>
        </authorList>
    </citation>
    <scope>NUCLEOTIDE SEQUENCE [LARGE SCALE GENOMIC DNA]</scope>
    <source>
        <strain evidence="2">LP-2024</strain>
        <tissue evidence="2">Aerial parts of the thallus</tissue>
    </source>
</reference>
<dbReference type="AlphaFoldDB" id="A0ABD3I304"/>
<comment type="caution">
    <text evidence="2">The sequence shown here is derived from an EMBL/GenBank/DDBJ whole genome shotgun (WGS) entry which is preliminary data.</text>
</comment>
<evidence type="ECO:0000313" key="3">
    <source>
        <dbReference type="Proteomes" id="UP001633002"/>
    </source>
</evidence>
<dbReference type="PANTHER" id="PTHR31635">
    <property type="entry name" value="REVERSE TRANSCRIPTASE DOMAIN-CONTAINING PROTEIN-RELATED"/>
    <property type="match status" value="1"/>
</dbReference>